<proteinExistence type="predicted"/>
<organism evidence="1 2">
    <name type="scientific">Anaeromonas frigoriresistens</name>
    <dbReference type="NCBI Taxonomy" id="2683708"/>
    <lineage>
        <taxon>Bacteria</taxon>
        <taxon>Bacillati</taxon>
        <taxon>Bacillota</taxon>
        <taxon>Tissierellia</taxon>
        <taxon>Tissierellales</taxon>
        <taxon>Thermohalobacteraceae</taxon>
        <taxon>Anaeromonas</taxon>
    </lineage>
</organism>
<dbReference type="Proteomes" id="UP000724672">
    <property type="component" value="Unassembled WGS sequence"/>
</dbReference>
<protein>
    <submittedName>
        <fullName evidence="1">Uncharacterized protein</fullName>
    </submittedName>
</protein>
<gene>
    <name evidence="1" type="ORF">GOQ27_06990</name>
</gene>
<dbReference type="AlphaFoldDB" id="A0A942V1B7"/>
<reference evidence="1" key="1">
    <citation type="submission" date="2019-12" db="EMBL/GenBank/DDBJ databases">
        <title>Clostridiaceae gen. nov. sp. nov., isolated from sediment in Xinjiang, China.</title>
        <authorList>
            <person name="Zhang R."/>
        </authorList>
    </citation>
    <scope>NUCLEOTIDE SEQUENCE</scope>
    <source>
        <strain evidence="1">D2Q-11</strain>
    </source>
</reference>
<evidence type="ECO:0000313" key="1">
    <source>
        <dbReference type="EMBL" id="MBS4538202.1"/>
    </source>
</evidence>
<evidence type="ECO:0000313" key="2">
    <source>
        <dbReference type="Proteomes" id="UP000724672"/>
    </source>
</evidence>
<keyword evidence="2" id="KW-1185">Reference proteome</keyword>
<name>A0A942V1B7_9FIRM</name>
<accession>A0A942V1B7</accession>
<dbReference type="EMBL" id="WSFT01000029">
    <property type="protein sequence ID" value="MBS4538202.1"/>
    <property type="molecule type" value="Genomic_DNA"/>
</dbReference>
<comment type="caution">
    <text evidence="1">The sequence shown here is derived from an EMBL/GenBank/DDBJ whole genome shotgun (WGS) entry which is preliminary data.</text>
</comment>
<sequence>MNKERFNKYYKNESEFIYTVSKEHLYNLKELISILNDNYKNNKCLGIDNLSNDIFQWTLSESLVLKSYALLEKTMIKLCRLCETLLEIDLGVEDLYGKGIVRSATYLEKVIGFDNVKSNKWNEIKQWGRIRNLIIHNGGEVDNTEVNKIKTTVYVDEDIFGNFISIDYRDVLSFIDVLESYLEYLFSLEPKSDKK</sequence>
<dbReference type="RefSeq" id="WP_203366130.1">
    <property type="nucleotide sequence ID" value="NZ_WSFT01000029.1"/>
</dbReference>